<dbReference type="SUPFAM" id="SSF56731">
    <property type="entry name" value="DNA primase core"/>
    <property type="match status" value="1"/>
</dbReference>
<dbReference type="InterPro" id="IPR045951">
    <property type="entry name" value="DUF6371"/>
</dbReference>
<feature type="domain" description="DUF6371" evidence="1">
    <location>
        <begin position="155"/>
        <end position="314"/>
    </location>
</feature>
<dbReference type="Pfam" id="PF19898">
    <property type="entry name" value="DUF6371"/>
    <property type="match status" value="1"/>
</dbReference>
<keyword evidence="3" id="KW-1185">Reference proteome</keyword>
<dbReference type="AlphaFoldDB" id="A0A9X2EZM4"/>
<gene>
    <name evidence="2" type="ORF">NF867_00555</name>
</gene>
<evidence type="ECO:0000313" key="3">
    <source>
        <dbReference type="Proteomes" id="UP001155182"/>
    </source>
</evidence>
<protein>
    <submittedName>
        <fullName evidence="2">DUF6371 domain-containing protein</fullName>
    </submittedName>
</protein>
<reference evidence="2" key="1">
    <citation type="submission" date="2022-06" db="EMBL/GenBank/DDBJ databases">
        <title>Solitalea sp. MAHUQ-68 isolated from rhizospheric soil.</title>
        <authorList>
            <person name="Huq M.A."/>
        </authorList>
    </citation>
    <scope>NUCLEOTIDE SEQUENCE</scope>
    <source>
        <strain evidence="2">MAHUQ-68</strain>
    </source>
</reference>
<name>A0A9X2EZM4_9SPHI</name>
<comment type="caution">
    <text evidence="2">The sequence shown here is derived from an EMBL/GenBank/DDBJ whole genome shotgun (WGS) entry which is preliminary data.</text>
</comment>
<accession>A0A9X2EZM4</accession>
<dbReference type="EMBL" id="JAMWYS010000003">
    <property type="protein sequence ID" value="MCO4291350.1"/>
    <property type="molecule type" value="Genomic_DNA"/>
</dbReference>
<evidence type="ECO:0000259" key="1">
    <source>
        <dbReference type="Pfam" id="PF19898"/>
    </source>
</evidence>
<proteinExistence type="predicted"/>
<organism evidence="2 3">
    <name type="scientific">Solitalea agri</name>
    <dbReference type="NCBI Taxonomy" id="2953739"/>
    <lineage>
        <taxon>Bacteria</taxon>
        <taxon>Pseudomonadati</taxon>
        <taxon>Bacteroidota</taxon>
        <taxon>Sphingobacteriia</taxon>
        <taxon>Sphingobacteriales</taxon>
        <taxon>Sphingobacteriaceae</taxon>
        <taxon>Solitalea</taxon>
    </lineage>
</organism>
<dbReference type="Proteomes" id="UP001155182">
    <property type="component" value="Unassembled WGS sequence"/>
</dbReference>
<evidence type="ECO:0000313" key="2">
    <source>
        <dbReference type="EMBL" id="MCO4291350.1"/>
    </source>
</evidence>
<sequence>MSRNYSIGEAGANMKRLFNEKALGILALMALLVKIVTDFEINAISAKMPIVVTKMNQDKYKYEFDKNRSRVEQCPCGKSNKDVKFAPYVDYEDKGHCFSCGKTFRLELSNIGQWNSWQSTQSLTFLVKKQSLIDFIPPTIFQELLINGNDLYNQNNFIQWLGNEQRGKFAFDSQTIEKLIEIYFLGNSRINKHKGWVLFPYIDIQGRVRDIKAMDYNSFTGKRIKEPYPKCLFIGKEVLNNPNANTERCFFGEHLLKGNKKPVKIFESEASAVYAAAFYPEYVCLATGGKYGCKWTKKDICTVLQGRQIILYPDIDGHESWEEIADILRGYGLNVQVSQIIKNSAIKYAEQHGIDYSELVNQKYDLRDFLKDKDLKDFIKPATNSHLIEHFVADQASVEIDALPLREELGLETELHPSEPPLNKATGRLAILENEYLKLKTRDIKQLEFICRLFDKYKRIGASKAELDDLECLIKK</sequence>